<reference evidence="1" key="1">
    <citation type="submission" date="2018-05" db="EMBL/GenBank/DDBJ databases">
        <authorList>
            <person name="Lanie J.A."/>
            <person name="Ng W.-L."/>
            <person name="Kazmierczak K.M."/>
            <person name="Andrzejewski T.M."/>
            <person name="Davidsen T.M."/>
            <person name="Wayne K.J."/>
            <person name="Tettelin H."/>
            <person name="Glass J.I."/>
            <person name="Rusch D."/>
            <person name="Podicherti R."/>
            <person name="Tsui H.-C.T."/>
            <person name="Winkler M.E."/>
        </authorList>
    </citation>
    <scope>NUCLEOTIDE SEQUENCE</scope>
</reference>
<organism evidence="1">
    <name type="scientific">marine metagenome</name>
    <dbReference type="NCBI Taxonomy" id="408172"/>
    <lineage>
        <taxon>unclassified sequences</taxon>
        <taxon>metagenomes</taxon>
        <taxon>ecological metagenomes</taxon>
    </lineage>
</organism>
<gene>
    <name evidence="1" type="ORF">METZ01_LOCUS190466</name>
</gene>
<feature type="non-terminal residue" evidence="1">
    <location>
        <position position="110"/>
    </location>
</feature>
<dbReference type="EMBL" id="UINC01039310">
    <property type="protein sequence ID" value="SVB37612.1"/>
    <property type="molecule type" value="Genomic_DNA"/>
</dbReference>
<protein>
    <submittedName>
        <fullName evidence="1">Uncharacterized protein</fullName>
    </submittedName>
</protein>
<sequence length="110" mass="11659">MANIIKLKRSETAGSVPASGDLEVGEVCMNLVDGILYTKKVDGTVVTVSDKSSGHAELELVSLDTGSSAGPEIDLFRNSFSPFDSDELGKIDFSGENDNSDKKVYAKIVS</sequence>
<name>A0A382DHS8_9ZZZZ</name>
<evidence type="ECO:0000313" key="1">
    <source>
        <dbReference type="EMBL" id="SVB37612.1"/>
    </source>
</evidence>
<dbReference type="AlphaFoldDB" id="A0A382DHS8"/>
<accession>A0A382DHS8</accession>
<proteinExistence type="predicted"/>